<keyword evidence="2" id="KW-0732">Signal</keyword>
<dbReference type="EMBL" id="JPKZ01002986">
    <property type="protein sequence ID" value="KHN73932.1"/>
    <property type="molecule type" value="Genomic_DNA"/>
</dbReference>
<sequence length="88" mass="8980">MNLFFALFLVILLTLAHAQSGAIKSVAARSHRVKRWWGGMGGWGGGMGGWGGGMGGWGGGMGGWGGGMGRPPPPHPPYGGGGWSPYRG</sequence>
<keyword evidence="4" id="KW-1185">Reference proteome</keyword>
<accession>A0A0B2UXW1</accession>
<proteinExistence type="predicted"/>
<feature type="signal peptide" evidence="2">
    <location>
        <begin position="1"/>
        <end position="18"/>
    </location>
</feature>
<dbReference type="Proteomes" id="UP000031036">
    <property type="component" value="Unassembled WGS sequence"/>
</dbReference>
<feature type="chain" id="PRO_5002095177" evidence="2">
    <location>
        <begin position="19"/>
        <end position="88"/>
    </location>
</feature>
<dbReference type="AlphaFoldDB" id="A0A0B2UXW1"/>
<evidence type="ECO:0000256" key="2">
    <source>
        <dbReference type="SAM" id="SignalP"/>
    </source>
</evidence>
<organism evidence="3 4">
    <name type="scientific">Toxocara canis</name>
    <name type="common">Canine roundworm</name>
    <dbReference type="NCBI Taxonomy" id="6265"/>
    <lineage>
        <taxon>Eukaryota</taxon>
        <taxon>Metazoa</taxon>
        <taxon>Ecdysozoa</taxon>
        <taxon>Nematoda</taxon>
        <taxon>Chromadorea</taxon>
        <taxon>Rhabditida</taxon>
        <taxon>Spirurina</taxon>
        <taxon>Ascaridomorpha</taxon>
        <taxon>Ascaridoidea</taxon>
        <taxon>Toxocaridae</taxon>
        <taxon>Toxocara</taxon>
    </lineage>
</organism>
<evidence type="ECO:0000256" key="1">
    <source>
        <dbReference type="SAM" id="MobiDB-lite"/>
    </source>
</evidence>
<evidence type="ECO:0000313" key="3">
    <source>
        <dbReference type="EMBL" id="KHN73932.1"/>
    </source>
</evidence>
<name>A0A0B2UXW1_TOXCA</name>
<reference evidence="3 4" key="1">
    <citation type="submission" date="2014-11" db="EMBL/GenBank/DDBJ databases">
        <title>Genetic blueprint of the zoonotic pathogen Toxocara canis.</title>
        <authorList>
            <person name="Zhu X.-Q."/>
            <person name="Korhonen P.K."/>
            <person name="Cai H."/>
            <person name="Young N.D."/>
            <person name="Nejsum P."/>
            <person name="von Samson-Himmelstjerna G."/>
            <person name="Boag P.R."/>
            <person name="Tan P."/>
            <person name="Li Q."/>
            <person name="Min J."/>
            <person name="Yang Y."/>
            <person name="Wang X."/>
            <person name="Fang X."/>
            <person name="Hall R.S."/>
            <person name="Hofmann A."/>
            <person name="Sternberg P.W."/>
            <person name="Jex A.R."/>
            <person name="Gasser R.B."/>
        </authorList>
    </citation>
    <scope>NUCLEOTIDE SEQUENCE [LARGE SCALE GENOMIC DNA]</scope>
    <source>
        <strain evidence="3">PN_DK_2014</strain>
    </source>
</reference>
<feature type="compositionally biased region" description="Gly residues" evidence="1">
    <location>
        <begin position="78"/>
        <end position="88"/>
    </location>
</feature>
<feature type="region of interest" description="Disordered" evidence="1">
    <location>
        <begin position="62"/>
        <end position="88"/>
    </location>
</feature>
<gene>
    <name evidence="3" type="ORF">Tcan_10801</name>
</gene>
<evidence type="ECO:0000313" key="4">
    <source>
        <dbReference type="Proteomes" id="UP000031036"/>
    </source>
</evidence>
<dbReference type="OMA" id="YRPWGGM"/>
<protein>
    <submittedName>
        <fullName evidence="3">Uncharacterized protein</fullName>
    </submittedName>
</protein>
<comment type="caution">
    <text evidence="3">The sequence shown here is derived from an EMBL/GenBank/DDBJ whole genome shotgun (WGS) entry which is preliminary data.</text>
</comment>